<evidence type="ECO:0000256" key="1">
    <source>
        <dbReference type="SAM" id="MobiDB-lite"/>
    </source>
</evidence>
<evidence type="ECO:0000313" key="2">
    <source>
        <dbReference type="EMBL" id="KJH53215.1"/>
    </source>
</evidence>
<dbReference type="PANTHER" id="PTHR46607:SF1">
    <property type="entry name" value="SEC14 DOMAIN AND SPECTRIN REPEAT-CONTAINING PROTEIN 1"/>
    <property type="match status" value="1"/>
</dbReference>
<dbReference type="AlphaFoldDB" id="A0A0D8Y920"/>
<dbReference type="PANTHER" id="PTHR46607">
    <property type="entry name" value="SEC14 DOMAIN AND SPECTRIN REPEAT-CONTAINING PROTEIN 1"/>
    <property type="match status" value="1"/>
</dbReference>
<feature type="compositionally biased region" description="Low complexity" evidence="1">
    <location>
        <begin position="249"/>
        <end position="266"/>
    </location>
</feature>
<evidence type="ECO:0000313" key="3">
    <source>
        <dbReference type="Proteomes" id="UP000053766"/>
    </source>
</evidence>
<reference evidence="2 3" key="1">
    <citation type="submission" date="2013-11" db="EMBL/GenBank/DDBJ databases">
        <title>Draft genome of the bovine lungworm Dictyocaulus viviparus.</title>
        <authorList>
            <person name="Mitreva M."/>
        </authorList>
    </citation>
    <scope>NUCLEOTIDE SEQUENCE [LARGE SCALE GENOMIC DNA]</scope>
    <source>
        <strain evidence="2 3">HannoverDv2000</strain>
    </source>
</reference>
<dbReference type="GO" id="GO:0032266">
    <property type="term" value="F:phosphatidylinositol-3-phosphate binding"/>
    <property type="evidence" value="ECO:0007669"/>
    <property type="project" value="TreeGrafter"/>
</dbReference>
<dbReference type="STRING" id="29172.A0A0D8Y920"/>
<dbReference type="GO" id="GO:0070273">
    <property type="term" value="F:phosphatidylinositol-4-phosphate binding"/>
    <property type="evidence" value="ECO:0007669"/>
    <property type="project" value="TreeGrafter"/>
</dbReference>
<reference evidence="3" key="2">
    <citation type="journal article" date="2016" name="Sci. Rep.">
        <title>Dictyocaulus viviparus genome, variome and transcriptome elucidate lungworm biology and support future intervention.</title>
        <authorList>
            <person name="McNulty S.N."/>
            <person name="Strube C."/>
            <person name="Rosa B.A."/>
            <person name="Martin J.C."/>
            <person name="Tyagi R."/>
            <person name="Choi Y.J."/>
            <person name="Wang Q."/>
            <person name="Hallsworth Pepin K."/>
            <person name="Zhang X."/>
            <person name="Ozersky P."/>
            <person name="Wilson R.K."/>
            <person name="Sternberg P.W."/>
            <person name="Gasser R.B."/>
            <person name="Mitreva M."/>
        </authorList>
    </citation>
    <scope>NUCLEOTIDE SEQUENCE [LARGE SCALE GENOMIC DNA]</scope>
    <source>
        <strain evidence="3">HannoverDv2000</strain>
    </source>
</reference>
<organism evidence="2 3">
    <name type="scientific">Dictyocaulus viviparus</name>
    <name type="common">Bovine lungworm</name>
    <dbReference type="NCBI Taxonomy" id="29172"/>
    <lineage>
        <taxon>Eukaryota</taxon>
        <taxon>Metazoa</taxon>
        <taxon>Ecdysozoa</taxon>
        <taxon>Nematoda</taxon>
        <taxon>Chromadorea</taxon>
        <taxon>Rhabditida</taxon>
        <taxon>Rhabditina</taxon>
        <taxon>Rhabditomorpha</taxon>
        <taxon>Strongyloidea</taxon>
        <taxon>Metastrongylidae</taxon>
        <taxon>Dictyocaulus</taxon>
    </lineage>
</organism>
<accession>A0A0D8Y920</accession>
<protein>
    <submittedName>
        <fullName evidence="2">Uncharacterized protein</fullName>
    </submittedName>
</protein>
<dbReference type="GO" id="GO:0005546">
    <property type="term" value="F:phosphatidylinositol-4,5-bisphosphate binding"/>
    <property type="evidence" value="ECO:0007669"/>
    <property type="project" value="TreeGrafter"/>
</dbReference>
<proteinExistence type="predicted"/>
<sequence>MESINFTGCLFLSGTAVRREPSVSNLSRFKPNTFDLFTVRFFLFFSKAHSISVLFFQSTYEYGRQLCQVALVLRRSLRIDVKNQIGLNEKLEQTWGRLCRALSENEAKLNVTEAFNSTIVEVKRRIDELGHRVNELRDSRLNPEKICSMERRRLGNDIQELRHIADMLIAQINANHNATAEARQTAMASIRNKVDSIEAAHRQMESLFVENAESSRSQSVYRLSEQSSTSQEENSRQYYHIAGGDTRRPVSNVNVTTNTSLNPTNNDSRSWRTHEISRETNLGSIRLSDTESYL</sequence>
<gene>
    <name evidence="2" type="ORF">DICVIV_00526</name>
</gene>
<dbReference type="Proteomes" id="UP000053766">
    <property type="component" value="Unassembled WGS sequence"/>
</dbReference>
<keyword evidence="3" id="KW-1185">Reference proteome</keyword>
<dbReference type="GO" id="GO:0010314">
    <property type="term" value="F:phosphatidylinositol-5-phosphate binding"/>
    <property type="evidence" value="ECO:0007669"/>
    <property type="project" value="TreeGrafter"/>
</dbReference>
<dbReference type="OrthoDB" id="5871049at2759"/>
<dbReference type="GO" id="GO:0080025">
    <property type="term" value="F:phosphatidylinositol-3,5-bisphosphate binding"/>
    <property type="evidence" value="ECO:0007669"/>
    <property type="project" value="TreeGrafter"/>
</dbReference>
<dbReference type="GO" id="GO:0043325">
    <property type="term" value="F:phosphatidylinositol-3,4-bisphosphate binding"/>
    <property type="evidence" value="ECO:0007669"/>
    <property type="project" value="TreeGrafter"/>
</dbReference>
<dbReference type="EMBL" id="KN716154">
    <property type="protein sequence ID" value="KJH53215.1"/>
    <property type="molecule type" value="Genomic_DNA"/>
</dbReference>
<feature type="region of interest" description="Disordered" evidence="1">
    <location>
        <begin position="242"/>
        <end position="275"/>
    </location>
</feature>
<name>A0A0D8Y920_DICVI</name>